<name>A0A183CKS0_GLOPA</name>
<reference evidence="3" key="3">
    <citation type="submission" date="2016-06" db="UniProtKB">
        <authorList>
            <consortium name="WormBaseParasite"/>
        </authorList>
    </citation>
    <scope>IDENTIFICATION</scope>
</reference>
<dbReference type="AlphaFoldDB" id="A0A183CKS0"/>
<sequence length="67" mass="7417">MTTSPLPVDGKQCVDLNTFMNSFGDWTLRTEVQVTYSSFYALIFLVGLIGNGTARLLGFLLFFFVAA</sequence>
<accession>A0A183CKS0</accession>
<dbReference type="WBParaSite" id="GPLIN_001347600">
    <property type="protein sequence ID" value="GPLIN_001347600"/>
    <property type="gene ID" value="GPLIN_001347600"/>
</dbReference>
<keyword evidence="1" id="KW-0812">Transmembrane</keyword>
<proteinExistence type="predicted"/>
<organism evidence="2 3">
    <name type="scientific">Globodera pallida</name>
    <name type="common">Potato cyst nematode worm</name>
    <name type="synonym">Heterodera pallida</name>
    <dbReference type="NCBI Taxonomy" id="36090"/>
    <lineage>
        <taxon>Eukaryota</taxon>
        <taxon>Metazoa</taxon>
        <taxon>Ecdysozoa</taxon>
        <taxon>Nematoda</taxon>
        <taxon>Chromadorea</taxon>
        <taxon>Rhabditida</taxon>
        <taxon>Tylenchina</taxon>
        <taxon>Tylenchomorpha</taxon>
        <taxon>Tylenchoidea</taxon>
        <taxon>Heteroderidae</taxon>
        <taxon>Heteroderinae</taxon>
        <taxon>Globodera</taxon>
    </lineage>
</organism>
<dbReference type="Proteomes" id="UP000050741">
    <property type="component" value="Unassembled WGS sequence"/>
</dbReference>
<reference evidence="2" key="1">
    <citation type="submission" date="2013-12" db="EMBL/GenBank/DDBJ databases">
        <authorList>
            <person name="Aslett M."/>
        </authorList>
    </citation>
    <scope>NUCLEOTIDE SEQUENCE [LARGE SCALE GENOMIC DNA]</scope>
    <source>
        <strain evidence="2">Lindley</strain>
    </source>
</reference>
<evidence type="ECO:0000256" key="1">
    <source>
        <dbReference type="SAM" id="Phobius"/>
    </source>
</evidence>
<evidence type="ECO:0000313" key="2">
    <source>
        <dbReference type="Proteomes" id="UP000050741"/>
    </source>
</evidence>
<reference evidence="2" key="2">
    <citation type="submission" date="2014-05" db="EMBL/GenBank/DDBJ databases">
        <title>The genome and life-stage specific transcriptomes of Globodera pallida elucidate key aspects of plant parasitism by a cyst nematode.</title>
        <authorList>
            <person name="Cotton J.A."/>
            <person name="Lilley C.J."/>
            <person name="Jones L.M."/>
            <person name="Kikuchi T."/>
            <person name="Reid A.J."/>
            <person name="Thorpe P."/>
            <person name="Tsai I.J."/>
            <person name="Beasley H."/>
            <person name="Blok V."/>
            <person name="Cock P.J.A."/>
            <person name="Van den Akker S.E."/>
            <person name="Holroyd N."/>
            <person name="Hunt M."/>
            <person name="Mantelin S."/>
            <person name="Naghra H."/>
            <person name="Pain A."/>
            <person name="Palomares-Rius J.E."/>
            <person name="Zarowiecki M."/>
            <person name="Berriman M."/>
            <person name="Jones J.T."/>
            <person name="Urwin P.E."/>
        </authorList>
    </citation>
    <scope>NUCLEOTIDE SEQUENCE [LARGE SCALE GENOMIC DNA]</scope>
    <source>
        <strain evidence="2">Lindley</strain>
    </source>
</reference>
<keyword evidence="2" id="KW-1185">Reference proteome</keyword>
<keyword evidence="1" id="KW-0472">Membrane</keyword>
<protein>
    <submittedName>
        <fullName evidence="3">Ion_trans domain-containing protein</fullName>
    </submittedName>
</protein>
<keyword evidence="1" id="KW-1133">Transmembrane helix</keyword>
<feature type="transmembrane region" description="Helical" evidence="1">
    <location>
        <begin position="39"/>
        <end position="66"/>
    </location>
</feature>
<evidence type="ECO:0000313" key="3">
    <source>
        <dbReference type="WBParaSite" id="GPLIN_001347600"/>
    </source>
</evidence>